<feature type="signal peptide" evidence="6">
    <location>
        <begin position="1"/>
        <end position="22"/>
    </location>
</feature>
<dbReference type="InterPro" id="IPR012944">
    <property type="entry name" value="SusD_RagB_dom"/>
</dbReference>
<keyword evidence="4" id="KW-0472">Membrane</keyword>
<feature type="chain" id="PRO_5003402386" evidence="6">
    <location>
        <begin position="23"/>
        <end position="531"/>
    </location>
</feature>
<keyword evidence="3 6" id="KW-0732">Signal</keyword>
<gene>
    <name evidence="9" type="ordered locus">zobellia_356</name>
</gene>
<dbReference type="InterPro" id="IPR011990">
    <property type="entry name" value="TPR-like_helical_dom_sf"/>
</dbReference>
<dbReference type="RefSeq" id="WP_013991742.1">
    <property type="nucleotide sequence ID" value="NC_015844.1"/>
</dbReference>
<evidence type="ECO:0000259" key="8">
    <source>
        <dbReference type="Pfam" id="PF14322"/>
    </source>
</evidence>
<keyword evidence="9" id="KW-0449">Lipoprotein</keyword>
<feature type="domain" description="SusD-like N-terminal" evidence="8">
    <location>
        <begin position="23"/>
        <end position="227"/>
    </location>
</feature>
<evidence type="ECO:0000256" key="5">
    <source>
        <dbReference type="ARBA" id="ARBA00023237"/>
    </source>
</evidence>
<organism evidence="9 10">
    <name type="scientific">Zobellia galactanivorans (strain DSM 12802 / CCUG 47099 / CIP 106680 / NCIMB 13871 / Dsij)</name>
    <dbReference type="NCBI Taxonomy" id="63186"/>
    <lineage>
        <taxon>Bacteria</taxon>
        <taxon>Pseudomonadati</taxon>
        <taxon>Bacteroidota</taxon>
        <taxon>Flavobacteriia</taxon>
        <taxon>Flavobacteriales</taxon>
        <taxon>Flavobacteriaceae</taxon>
        <taxon>Zobellia</taxon>
    </lineage>
</organism>
<keyword evidence="5" id="KW-0998">Cell outer membrane</keyword>
<keyword evidence="10" id="KW-1185">Reference proteome</keyword>
<reference evidence="10" key="1">
    <citation type="submission" date="2009-07" db="EMBL/GenBank/DDBJ databases">
        <title>Complete genome sequence of Zobellia galactanivorans Dsij.</title>
        <authorList>
            <consortium name="Genoscope - CEA"/>
        </authorList>
    </citation>
    <scope>NUCLEOTIDE SEQUENCE [LARGE SCALE GENOMIC DNA]</scope>
    <source>
        <strain evidence="10">DSM 12802 / CCUG 47099 / CIP 106680 / NCIMB 13871 / Dsij</strain>
    </source>
</reference>
<name>G0L0T7_ZOBGA</name>
<comment type="subcellular location">
    <subcellularLocation>
        <location evidence="1">Cell outer membrane</location>
    </subcellularLocation>
</comment>
<dbReference type="OrthoDB" id="5694214at2"/>
<dbReference type="STRING" id="63186.ZOBELLIA_356"/>
<evidence type="ECO:0000313" key="9">
    <source>
        <dbReference type="EMBL" id="CAZ94429.1"/>
    </source>
</evidence>
<dbReference type="SUPFAM" id="SSF48452">
    <property type="entry name" value="TPR-like"/>
    <property type="match status" value="1"/>
</dbReference>
<dbReference type="GO" id="GO:0009279">
    <property type="term" value="C:cell outer membrane"/>
    <property type="evidence" value="ECO:0007669"/>
    <property type="project" value="UniProtKB-SubCell"/>
</dbReference>
<feature type="domain" description="RagB/SusD" evidence="7">
    <location>
        <begin position="394"/>
        <end position="531"/>
    </location>
</feature>
<sequence>MKKIYINTILILSLLFASTSCEDYLEEEVYNSFGDTDFPTEATIETMVNSAHHFMGMLVVFNHRMFWATEFPTPVFHYKFREIHPRNNLSTWSWNNEFGDPAYFDIMERLWDVVRMSNDIIEKAPQIQMEDAGRQAEIVAEAKFLRGMAYFYAVRLWGGMPIVDKPQTLTDDLFPARASIEETYAFLIQDFKDAAAVLPTRSEYTNRGFNEGHITKGTAQGMLAKAYITMGGAPLNDKSNLEEAKILLEKVMGSGQYSLVQSDTPYQDLWDWQNENNSEMMYSIQKEGLVQNFRGMFGYMTPNDATEGIWTSGQDYSRGSALDGVTPEFAKWYASHDSGPRYKWTIVTEYLLLNDKPPFKAGDILNMEDGPQAQAYQGKWRAVGAELDNNFFCPNNFPVLRYADILLLHSEVTNELGAADYTGLNAIRERAGLPTLSGLSQDDFRDAVFIERDLELTYEQNMLFDMRRRGLDYTKSKLEGFFNPNQNESAPGAGDGYPQDFQFSIEPHRMLFPYPPRELLSNPNLEQNPGY</sequence>
<evidence type="ECO:0000256" key="4">
    <source>
        <dbReference type="ARBA" id="ARBA00023136"/>
    </source>
</evidence>
<proteinExistence type="inferred from homology"/>
<evidence type="ECO:0000256" key="2">
    <source>
        <dbReference type="ARBA" id="ARBA00006275"/>
    </source>
</evidence>
<dbReference type="InterPro" id="IPR033985">
    <property type="entry name" value="SusD-like_N"/>
</dbReference>
<evidence type="ECO:0000256" key="6">
    <source>
        <dbReference type="SAM" id="SignalP"/>
    </source>
</evidence>
<dbReference type="HOGENOM" id="CLU_015553_1_4_10"/>
<reference evidence="9 10" key="2">
    <citation type="journal article" date="2012" name="Environ. Microbiol.">
        <title>Characterization of the first alginolytic operons in a marine bacterium: from their emergence in marine Flavobacteriia to their independent transfers to marine Proteobacteria and human gut Bacteroides.</title>
        <authorList>
            <person name="Thomas F."/>
            <person name="Barbeyron T."/>
            <person name="Tonon T."/>
            <person name="Genicot S."/>
            <person name="Czjzek M."/>
            <person name="Michel G."/>
        </authorList>
    </citation>
    <scope>NUCLEOTIDE SEQUENCE [LARGE SCALE GENOMIC DNA]</scope>
    <source>
        <strain evidence="10">DSM 12802 / CCUG 47099 / CIP 106680 / NCIMB 13871 / Dsij</strain>
    </source>
</reference>
<dbReference type="Pfam" id="PF07980">
    <property type="entry name" value="SusD_RagB"/>
    <property type="match status" value="1"/>
</dbReference>
<evidence type="ECO:0000256" key="3">
    <source>
        <dbReference type="ARBA" id="ARBA00022729"/>
    </source>
</evidence>
<protein>
    <submittedName>
        <fullName evidence="9">SusD/RagB family lipoprotein</fullName>
    </submittedName>
</protein>
<evidence type="ECO:0000313" key="10">
    <source>
        <dbReference type="Proteomes" id="UP000008898"/>
    </source>
</evidence>
<dbReference type="Pfam" id="PF14322">
    <property type="entry name" value="SusD-like_3"/>
    <property type="match status" value="1"/>
</dbReference>
<accession>G0L0T7</accession>
<dbReference type="Proteomes" id="UP000008898">
    <property type="component" value="Chromosome"/>
</dbReference>
<dbReference type="Gene3D" id="1.25.40.390">
    <property type="match status" value="1"/>
</dbReference>
<evidence type="ECO:0000259" key="7">
    <source>
        <dbReference type="Pfam" id="PF07980"/>
    </source>
</evidence>
<evidence type="ECO:0000256" key="1">
    <source>
        <dbReference type="ARBA" id="ARBA00004442"/>
    </source>
</evidence>
<dbReference type="EMBL" id="FP476056">
    <property type="protein sequence ID" value="CAZ94429.1"/>
    <property type="molecule type" value="Genomic_DNA"/>
</dbReference>
<comment type="similarity">
    <text evidence="2">Belongs to the SusD family.</text>
</comment>
<dbReference type="PATRIC" id="fig|63186.3.peg.357"/>
<dbReference type="AlphaFoldDB" id="G0L0T7"/>
<dbReference type="KEGG" id="zga:ZOBELLIA_356"/>
<dbReference type="PROSITE" id="PS51257">
    <property type="entry name" value="PROKAR_LIPOPROTEIN"/>
    <property type="match status" value="1"/>
</dbReference>